<proteinExistence type="predicted"/>
<sequence>MNGIFDQAGTNIGIVMIEYTNSNVQLESSNTGAETSLDTTNTIELENGSPTAIESSSPSLTLREKSTQDSTLLKREESTQPETDENTLNKDTAELENGSPDTSEISSPSLTVRGKSTQDSTVLKREESTQPETGENTAELENGSPDTSEISSPSLIIREKSTQDSTILKREESTQPESGENNLNKSKTNLKTNTAVQSKPLDKKELQAATDPMKNMEEQVFISATQRKEIKALLTVSHYFAPLTTEDLNQAFRGTTSQLEKKITWKELSLYAETTFSNMDIIINDTNAGLRSLEEELIAQQNTKNPKEIQLHFGAFTKCDKFEAAMSAENLAKRAQEAESNPTEFEEFSTKFNSRRAELKKDFNKIENRFKTIKDVLSQSENSADLKSMLIRLTETTDFEEEDEFEITPNLEPNGKNYNEDRKKLLLTELANLSDEMIGMVITIDMHTIDLEKLLRKHQKLRTPSTTFYDFEEKTDETSQETRKTTLIQSDPVLKIKKVDKALEKNYKRRFVLPNPMLGIEKPSKEMLKTLWIQLVVSPLLSMIRKAWYTIVQYL</sequence>
<feature type="compositionally biased region" description="Basic and acidic residues" evidence="1">
    <location>
        <begin position="62"/>
        <end position="78"/>
    </location>
</feature>
<dbReference type="AlphaFoldDB" id="D2ISD4"/>
<geneLocation type="plastid" evidence="2"/>
<feature type="compositionally biased region" description="Basic and acidic residues" evidence="1">
    <location>
        <begin position="157"/>
        <end position="173"/>
    </location>
</feature>
<reference evidence="2" key="1">
    <citation type="journal article" date="2009" name="Genome Biol. Evol.">
        <title>The complete plastid genome sequence of the secondarily nonphotosynthetic alga Cryptomonas paramecium: reduction, compaction, and accelerated evolutionary rate.</title>
        <authorList>
            <person name="Donaher N."/>
            <person name="Tanifuji G."/>
            <person name="Onodera N.T."/>
            <person name="Malfatti S.A."/>
            <person name="Chain P.S."/>
            <person name="Hara Y."/>
            <person name="Archibald J.M."/>
        </authorList>
    </citation>
    <scope>NUCLEOTIDE SEQUENCE</scope>
    <source>
        <strain evidence="2">CCAP977/2a</strain>
    </source>
</reference>
<accession>D2ISD4</accession>
<name>D2ISD4_9CRYP</name>
<dbReference type="RefSeq" id="YP_003359290.1">
    <property type="nucleotide sequence ID" value="NC_013703.1"/>
</dbReference>
<feature type="compositionally biased region" description="Low complexity" evidence="1">
    <location>
        <begin position="181"/>
        <end position="194"/>
    </location>
</feature>
<keyword evidence="2" id="KW-0934">Plastid</keyword>
<feature type="region of interest" description="Disordered" evidence="1">
    <location>
        <begin position="46"/>
        <end position="199"/>
    </location>
</feature>
<dbReference type="GeneID" id="8715248"/>
<feature type="compositionally biased region" description="Polar residues" evidence="1">
    <location>
        <begin position="46"/>
        <end position="60"/>
    </location>
</feature>
<evidence type="ECO:0000313" key="2">
    <source>
        <dbReference type="EMBL" id="ACT46826.1"/>
    </source>
</evidence>
<feature type="compositionally biased region" description="Polar residues" evidence="1">
    <location>
        <begin position="99"/>
        <end position="121"/>
    </location>
</feature>
<protein>
    <submittedName>
        <fullName evidence="2">Uncharacterized protein</fullName>
    </submittedName>
</protein>
<evidence type="ECO:0000256" key="1">
    <source>
        <dbReference type="SAM" id="MobiDB-lite"/>
    </source>
</evidence>
<feature type="compositionally biased region" description="Polar residues" evidence="1">
    <location>
        <begin position="144"/>
        <end position="154"/>
    </location>
</feature>
<organism evidence="2">
    <name type="scientific">Cryptomonas paramaecium</name>
    <dbReference type="NCBI Taxonomy" id="2898"/>
    <lineage>
        <taxon>Eukaryota</taxon>
        <taxon>Cryptophyceae</taxon>
        <taxon>Cryptomonadales</taxon>
        <taxon>Cryptomonadaceae</taxon>
        <taxon>Cryptomonas</taxon>
    </lineage>
</organism>
<gene>
    <name evidence="2" type="primary">orf555</name>
    <name evidence="2" type="ORF">CRPAC_p074</name>
</gene>
<dbReference type="EMBL" id="GQ358203">
    <property type="protein sequence ID" value="ACT46826.1"/>
    <property type="molecule type" value="Genomic_DNA"/>
</dbReference>